<sequence>MMSFCPGLEGLLLSSLDAKLALKHLFRLCLEHEQKLNSSHKSAHAYIFYKDSNAPVMVKMVELVTILQQRIVFLLNECDDHPALQKIVDVIEMILAIPLSTPLVQLILFLPYFLAFSISISVYLSISSSIHYGE</sequence>
<dbReference type="Proteomes" id="UP000593564">
    <property type="component" value="Unassembled WGS sequence"/>
</dbReference>
<dbReference type="PANTHER" id="PTHR48103:SF2">
    <property type="entry name" value="MIDASIN"/>
    <property type="match status" value="1"/>
</dbReference>
<name>A0A7J7GWT5_CAMSI</name>
<dbReference type="GO" id="GO:0000027">
    <property type="term" value="P:ribosomal large subunit assembly"/>
    <property type="evidence" value="ECO:0007669"/>
    <property type="project" value="TreeGrafter"/>
</dbReference>
<dbReference type="EMBL" id="JACBKZ010000008">
    <property type="protein sequence ID" value="KAF5944917.1"/>
    <property type="molecule type" value="Genomic_DNA"/>
</dbReference>
<protein>
    <submittedName>
        <fullName evidence="4">Uncharacterized protein</fullName>
    </submittedName>
</protein>
<dbReference type="GO" id="GO:0000055">
    <property type="term" value="P:ribosomal large subunit export from nucleus"/>
    <property type="evidence" value="ECO:0007669"/>
    <property type="project" value="TreeGrafter"/>
</dbReference>
<keyword evidence="3" id="KW-0812">Transmembrane</keyword>
<evidence type="ECO:0000256" key="1">
    <source>
        <dbReference type="ARBA" id="ARBA00022741"/>
    </source>
</evidence>
<organism evidence="4 5">
    <name type="scientific">Camellia sinensis</name>
    <name type="common">Tea plant</name>
    <name type="synonym">Thea sinensis</name>
    <dbReference type="NCBI Taxonomy" id="4442"/>
    <lineage>
        <taxon>Eukaryota</taxon>
        <taxon>Viridiplantae</taxon>
        <taxon>Streptophyta</taxon>
        <taxon>Embryophyta</taxon>
        <taxon>Tracheophyta</taxon>
        <taxon>Spermatophyta</taxon>
        <taxon>Magnoliopsida</taxon>
        <taxon>eudicotyledons</taxon>
        <taxon>Gunneridae</taxon>
        <taxon>Pentapetalae</taxon>
        <taxon>asterids</taxon>
        <taxon>Ericales</taxon>
        <taxon>Theaceae</taxon>
        <taxon>Camellia</taxon>
    </lineage>
</organism>
<gene>
    <name evidence="4" type="ORF">HYC85_018994</name>
</gene>
<evidence type="ECO:0000256" key="2">
    <source>
        <dbReference type="ARBA" id="ARBA00022840"/>
    </source>
</evidence>
<keyword evidence="3" id="KW-0472">Membrane</keyword>
<dbReference type="GO" id="GO:0030687">
    <property type="term" value="C:preribosome, large subunit precursor"/>
    <property type="evidence" value="ECO:0007669"/>
    <property type="project" value="TreeGrafter"/>
</dbReference>
<evidence type="ECO:0000313" key="5">
    <source>
        <dbReference type="Proteomes" id="UP000593564"/>
    </source>
</evidence>
<reference evidence="5" key="1">
    <citation type="journal article" date="2020" name="Nat. Commun.">
        <title>Genome assembly of wild tea tree DASZ reveals pedigree and selection history of tea varieties.</title>
        <authorList>
            <person name="Zhang W."/>
            <person name="Zhang Y."/>
            <person name="Qiu H."/>
            <person name="Guo Y."/>
            <person name="Wan H."/>
            <person name="Zhang X."/>
            <person name="Scossa F."/>
            <person name="Alseekh S."/>
            <person name="Zhang Q."/>
            <person name="Wang P."/>
            <person name="Xu L."/>
            <person name="Schmidt M.H."/>
            <person name="Jia X."/>
            <person name="Li D."/>
            <person name="Zhu A."/>
            <person name="Guo F."/>
            <person name="Chen W."/>
            <person name="Ni D."/>
            <person name="Usadel B."/>
            <person name="Fernie A.R."/>
            <person name="Wen W."/>
        </authorList>
    </citation>
    <scope>NUCLEOTIDE SEQUENCE [LARGE SCALE GENOMIC DNA]</scope>
    <source>
        <strain evidence="5">cv. G240</strain>
    </source>
</reference>
<dbReference type="GO" id="GO:0005634">
    <property type="term" value="C:nucleus"/>
    <property type="evidence" value="ECO:0007669"/>
    <property type="project" value="TreeGrafter"/>
</dbReference>
<keyword evidence="2" id="KW-0067">ATP-binding</keyword>
<accession>A0A7J7GWT5</accession>
<reference evidence="4 5" key="2">
    <citation type="submission" date="2020-07" db="EMBL/GenBank/DDBJ databases">
        <title>Genome assembly of wild tea tree DASZ reveals pedigree and selection history of tea varieties.</title>
        <authorList>
            <person name="Zhang W."/>
        </authorList>
    </citation>
    <scope>NUCLEOTIDE SEQUENCE [LARGE SCALE GENOMIC DNA]</scope>
    <source>
        <strain evidence="5">cv. G240</strain>
        <tissue evidence="4">Leaf</tissue>
    </source>
</reference>
<evidence type="ECO:0000313" key="4">
    <source>
        <dbReference type="EMBL" id="KAF5944917.1"/>
    </source>
</evidence>
<keyword evidence="1" id="KW-0547">Nucleotide-binding</keyword>
<proteinExistence type="predicted"/>
<dbReference type="GO" id="GO:0005524">
    <property type="term" value="F:ATP binding"/>
    <property type="evidence" value="ECO:0007669"/>
    <property type="project" value="UniProtKB-KW"/>
</dbReference>
<evidence type="ECO:0000256" key="3">
    <source>
        <dbReference type="SAM" id="Phobius"/>
    </source>
</evidence>
<feature type="transmembrane region" description="Helical" evidence="3">
    <location>
        <begin position="103"/>
        <end position="126"/>
    </location>
</feature>
<dbReference type="PANTHER" id="PTHR48103">
    <property type="entry name" value="MIDASIN-RELATED"/>
    <property type="match status" value="1"/>
</dbReference>
<dbReference type="AlphaFoldDB" id="A0A7J7GWT5"/>
<comment type="caution">
    <text evidence="4">The sequence shown here is derived from an EMBL/GenBank/DDBJ whole genome shotgun (WGS) entry which is preliminary data.</text>
</comment>
<keyword evidence="5" id="KW-1185">Reference proteome</keyword>
<keyword evidence="3" id="KW-1133">Transmembrane helix</keyword>